<keyword evidence="4 8" id="KW-0521">NADP</keyword>
<dbReference type="PIRSF" id="PIRSF000445">
    <property type="entry name" value="4pyrrol_synth_GluRdtase"/>
    <property type="match status" value="1"/>
</dbReference>
<dbReference type="GO" id="GO:0019353">
    <property type="term" value="P:protoporphyrinogen IX biosynthetic process from glutamate"/>
    <property type="evidence" value="ECO:0007669"/>
    <property type="project" value="TreeGrafter"/>
</dbReference>
<evidence type="ECO:0000256" key="6">
    <source>
        <dbReference type="ARBA" id="ARBA00023244"/>
    </source>
</evidence>
<keyword evidence="18" id="KW-1185">Reference proteome</keyword>
<dbReference type="GO" id="GO:0008883">
    <property type="term" value="F:glutamyl-tRNA reductase activity"/>
    <property type="evidence" value="ECO:0007669"/>
    <property type="project" value="UniProtKB-UniRule"/>
</dbReference>
<evidence type="ECO:0000256" key="12">
    <source>
        <dbReference type="PIRSR" id="PIRSR000445-4"/>
    </source>
</evidence>
<feature type="site" description="Important for activity" evidence="8 12">
    <location>
        <position position="103"/>
    </location>
</feature>
<dbReference type="NCBIfam" id="NF000744">
    <property type="entry name" value="PRK00045.1-3"/>
    <property type="match status" value="1"/>
</dbReference>
<dbReference type="EMBL" id="PVTJ01000002">
    <property type="protein sequence ID" value="PRY61004.1"/>
    <property type="molecule type" value="Genomic_DNA"/>
</dbReference>
<feature type="binding site" evidence="8 10">
    <location>
        <begin position="118"/>
        <end position="120"/>
    </location>
    <ligand>
        <name>substrate</name>
    </ligand>
</feature>
<reference evidence="17 18" key="1">
    <citation type="submission" date="2018-03" db="EMBL/GenBank/DDBJ databases">
        <title>Genomic Encyclopedia of Type Strains, Phase III (KMG-III): the genomes of soil and plant-associated and newly described type strains.</title>
        <authorList>
            <person name="Whitman W."/>
        </authorList>
    </citation>
    <scope>NUCLEOTIDE SEQUENCE [LARGE SCALE GENOMIC DNA]</scope>
    <source>
        <strain evidence="17 18">CGMCC 4.7067</strain>
    </source>
</reference>
<comment type="pathway">
    <text evidence="1 8 13">Porphyrin-containing compound metabolism; protoporphyrin-IX biosynthesis; 5-aminolevulinate from L-glutamyl-tRNA(Glu): step 1/2.</text>
</comment>
<dbReference type="AlphaFoldDB" id="A0A2T0USX3"/>
<dbReference type="EC" id="1.2.1.70" evidence="3 8"/>
<dbReference type="InterPro" id="IPR006151">
    <property type="entry name" value="Shikm_DH/Glu-tRNA_Rdtase"/>
</dbReference>
<dbReference type="Pfam" id="PF05201">
    <property type="entry name" value="GlutR_N"/>
    <property type="match status" value="1"/>
</dbReference>
<evidence type="ECO:0000313" key="17">
    <source>
        <dbReference type="EMBL" id="PRY61004.1"/>
    </source>
</evidence>
<evidence type="ECO:0000256" key="8">
    <source>
        <dbReference type="HAMAP-Rule" id="MF_00087"/>
    </source>
</evidence>
<comment type="similarity">
    <text evidence="2 8 13">Belongs to the glutamyl-tRNA reductase family.</text>
</comment>
<dbReference type="Pfam" id="PF01488">
    <property type="entry name" value="Shikimate_DH"/>
    <property type="match status" value="1"/>
</dbReference>
<evidence type="ECO:0000256" key="13">
    <source>
        <dbReference type="RuleBase" id="RU000584"/>
    </source>
</evidence>
<protein>
    <recommendedName>
        <fullName evidence="3 8">Glutamyl-tRNA reductase</fullName>
        <shortName evidence="8">GluTR</shortName>
        <ecNumber evidence="3 8">1.2.1.70</ecNumber>
    </recommendedName>
</protein>
<dbReference type="Pfam" id="PF00745">
    <property type="entry name" value="GlutR_dimer"/>
    <property type="match status" value="1"/>
</dbReference>
<dbReference type="InterPro" id="IPR015895">
    <property type="entry name" value="4pyrrol_synth_GluRdtase_N"/>
</dbReference>
<comment type="function">
    <text evidence="8">Catalyzes the NADPH-dependent reduction of glutamyl-tRNA(Glu) to glutamate 1-semialdehyde (GSA).</text>
</comment>
<evidence type="ECO:0000256" key="7">
    <source>
        <dbReference type="ARBA" id="ARBA00047464"/>
    </source>
</evidence>
<comment type="miscellaneous">
    <text evidence="8">During catalysis, the active site Cys acts as a nucleophile attacking the alpha-carbonyl group of tRNA-bound glutamate with the formation of a thioester intermediate between enzyme and glutamate, and the concomitant release of tRNA(Glu). The thioester intermediate is finally reduced by direct hydride transfer from NADPH, to form the product GSA.</text>
</comment>
<feature type="domain" description="Quinate/shikimate 5-dehydrogenase/glutamyl-tRNA reductase" evidence="15">
    <location>
        <begin position="182"/>
        <end position="310"/>
    </location>
</feature>
<evidence type="ECO:0000256" key="2">
    <source>
        <dbReference type="ARBA" id="ARBA00005916"/>
    </source>
</evidence>
<dbReference type="FunFam" id="3.30.460.30:FF:000001">
    <property type="entry name" value="Glutamyl-tRNA reductase"/>
    <property type="match status" value="1"/>
</dbReference>
<dbReference type="CDD" id="cd05213">
    <property type="entry name" value="NAD_bind_Glutamyl_tRNA_reduct"/>
    <property type="match status" value="1"/>
</dbReference>
<keyword evidence="5 8" id="KW-0560">Oxidoreductase</keyword>
<feature type="binding site" evidence="8 10">
    <location>
        <position position="124"/>
    </location>
    <ligand>
        <name>substrate</name>
    </ligand>
</feature>
<dbReference type="InterPro" id="IPR036291">
    <property type="entry name" value="NAD(P)-bd_dom_sf"/>
</dbReference>
<dbReference type="Proteomes" id="UP000238176">
    <property type="component" value="Unassembled WGS sequence"/>
</dbReference>
<dbReference type="InterPro" id="IPR000343">
    <property type="entry name" value="4pyrrol_synth_GluRdtase"/>
</dbReference>
<evidence type="ECO:0000256" key="11">
    <source>
        <dbReference type="PIRSR" id="PIRSR000445-3"/>
    </source>
</evidence>
<comment type="subunit">
    <text evidence="8">Homodimer.</text>
</comment>
<dbReference type="SUPFAM" id="SSF69075">
    <property type="entry name" value="Glutamyl tRNA-reductase dimerization domain"/>
    <property type="match status" value="1"/>
</dbReference>
<evidence type="ECO:0000256" key="3">
    <source>
        <dbReference type="ARBA" id="ARBA00012970"/>
    </source>
</evidence>
<dbReference type="GO" id="GO:0050661">
    <property type="term" value="F:NADP binding"/>
    <property type="evidence" value="ECO:0007669"/>
    <property type="project" value="InterPro"/>
</dbReference>
<comment type="catalytic activity">
    <reaction evidence="7 8 13">
        <text>(S)-4-amino-5-oxopentanoate + tRNA(Glu) + NADP(+) = L-glutamyl-tRNA(Glu) + NADPH + H(+)</text>
        <dbReference type="Rhea" id="RHEA:12344"/>
        <dbReference type="Rhea" id="RHEA-COMP:9663"/>
        <dbReference type="Rhea" id="RHEA-COMP:9680"/>
        <dbReference type="ChEBI" id="CHEBI:15378"/>
        <dbReference type="ChEBI" id="CHEBI:57501"/>
        <dbReference type="ChEBI" id="CHEBI:57783"/>
        <dbReference type="ChEBI" id="CHEBI:58349"/>
        <dbReference type="ChEBI" id="CHEBI:78442"/>
        <dbReference type="ChEBI" id="CHEBI:78520"/>
        <dbReference type="EC" id="1.2.1.70"/>
    </reaction>
</comment>
<accession>A0A2T0USX3</accession>
<dbReference type="InterPro" id="IPR036343">
    <property type="entry name" value="GluRdtase_N_sf"/>
</dbReference>
<evidence type="ECO:0000259" key="15">
    <source>
        <dbReference type="Pfam" id="PF01488"/>
    </source>
</evidence>
<dbReference type="OrthoDB" id="110209at2"/>
<proteinExistence type="inferred from homology"/>
<feature type="binding site" evidence="8 10">
    <location>
        <position position="113"/>
    </location>
    <ligand>
        <name>substrate</name>
    </ligand>
</feature>
<dbReference type="HAMAP" id="MF_00087">
    <property type="entry name" value="Glu_tRNA_reductase"/>
    <property type="match status" value="1"/>
</dbReference>
<sequence length="469" mass="48694">MNLLVVGISHRSAAVETLERLAVGPEAAADLARALLRGGEVREAVVLSTCNRVEVYAVAASFHGGLSAIVDELHRIWGLTELQADLDFASCGYVRHGADAVAHAFRVAAGLDSMVAGEPQILGQLRDAYDTAREADQVGRHLHELFQQALRVGKRIHAETDVDAAAPSIVTAALDLAERALAEAGFANGLTETRAAVVGAGSMGSLATATLARSGVKSLAVANRDRAKAERLAEVWDAAPADYADLAGLAAGVDLLVCATSSPEPVLRAADLAGRDRPLVVCDLALPKDVAEDVALLPGVTVVDIAEIQKADAAGAAADTLAEVERLLAEEIAAFNESLRADAVTPTVAALRSAAADIVDAELARVARRGDFTDDQRAEVARTVHRVVQRLLHEPTVRVRELAGQPGAPDYARALRDLFALDAAVLTAAEGDHLVEALKISPATAPVADALGTIPSAPSETGTAATQQS</sequence>
<dbReference type="SUPFAM" id="SSF51735">
    <property type="entry name" value="NAD(P)-binding Rossmann-fold domains"/>
    <property type="match status" value="1"/>
</dbReference>
<evidence type="ECO:0000256" key="5">
    <source>
        <dbReference type="ARBA" id="ARBA00023002"/>
    </source>
</evidence>
<dbReference type="InterPro" id="IPR015896">
    <property type="entry name" value="4pyrrol_synth_GluRdtase_dimer"/>
</dbReference>
<dbReference type="SUPFAM" id="SSF69742">
    <property type="entry name" value="Glutamyl tRNA-reductase catalytic, N-terminal domain"/>
    <property type="match status" value="1"/>
</dbReference>
<dbReference type="UniPathway" id="UPA00251">
    <property type="reaction ID" value="UER00316"/>
</dbReference>
<evidence type="ECO:0000256" key="4">
    <source>
        <dbReference type="ARBA" id="ARBA00022857"/>
    </source>
</evidence>
<evidence type="ECO:0000256" key="9">
    <source>
        <dbReference type="PIRSR" id="PIRSR000445-1"/>
    </source>
</evidence>
<keyword evidence="6 8" id="KW-0627">Porphyrin biosynthesis</keyword>
<feature type="domain" description="Glutamyl-tRNA reductase N-terminal" evidence="16">
    <location>
        <begin position="6"/>
        <end position="160"/>
    </location>
</feature>
<dbReference type="InterPro" id="IPR036453">
    <property type="entry name" value="GluRdtase_dimer_dom_sf"/>
</dbReference>
<organism evidence="17 18">
    <name type="scientific">Glycomyces artemisiae</name>
    <dbReference type="NCBI Taxonomy" id="1076443"/>
    <lineage>
        <taxon>Bacteria</taxon>
        <taxon>Bacillati</taxon>
        <taxon>Actinomycetota</taxon>
        <taxon>Actinomycetes</taxon>
        <taxon>Glycomycetales</taxon>
        <taxon>Glycomycetaceae</taxon>
        <taxon>Glycomyces</taxon>
    </lineage>
</organism>
<feature type="binding site" evidence="8 10">
    <location>
        <begin position="49"/>
        <end position="52"/>
    </location>
    <ligand>
        <name>substrate</name>
    </ligand>
</feature>
<evidence type="ECO:0000313" key="18">
    <source>
        <dbReference type="Proteomes" id="UP000238176"/>
    </source>
</evidence>
<feature type="binding site" evidence="8 11">
    <location>
        <begin position="199"/>
        <end position="204"/>
    </location>
    <ligand>
        <name>NADP(+)</name>
        <dbReference type="ChEBI" id="CHEBI:58349"/>
    </ligand>
</feature>
<evidence type="ECO:0000256" key="1">
    <source>
        <dbReference type="ARBA" id="ARBA00005059"/>
    </source>
</evidence>
<dbReference type="NCBIfam" id="TIGR01035">
    <property type="entry name" value="hemA"/>
    <property type="match status" value="1"/>
</dbReference>
<dbReference type="RefSeq" id="WP_106363161.1">
    <property type="nucleotide sequence ID" value="NZ_PVTJ01000002.1"/>
</dbReference>
<dbReference type="PANTHER" id="PTHR43013:SF1">
    <property type="entry name" value="GLUTAMYL-TRNA REDUCTASE"/>
    <property type="match status" value="1"/>
</dbReference>
<gene>
    <name evidence="8" type="primary">hemA</name>
    <name evidence="17" type="ORF">B0I28_102619</name>
</gene>
<evidence type="ECO:0000259" key="16">
    <source>
        <dbReference type="Pfam" id="PF05201"/>
    </source>
</evidence>
<dbReference type="PANTHER" id="PTHR43013">
    <property type="entry name" value="GLUTAMYL-TRNA REDUCTASE"/>
    <property type="match status" value="1"/>
</dbReference>
<dbReference type="Gene3D" id="3.40.50.720">
    <property type="entry name" value="NAD(P)-binding Rossmann-like Domain"/>
    <property type="match status" value="1"/>
</dbReference>
<evidence type="ECO:0000256" key="10">
    <source>
        <dbReference type="PIRSR" id="PIRSR000445-2"/>
    </source>
</evidence>
<name>A0A2T0USX3_9ACTN</name>
<feature type="active site" description="Nucleophile" evidence="8 9">
    <location>
        <position position="50"/>
    </location>
</feature>
<dbReference type="Gene3D" id="3.30.460.30">
    <property type="entry name" value="Glutamyl-tRNA reductase, N-terminal domain"/>
    <property type="match status" value="1"/>
</dbReference>
<evidence type="ECO:0000259" key="14">
    <source>
        <dbReference type="Pfam" id="PF00745"/>
    </source>
</evidence>
<feature type="domain" description="Tetrapyrrole biosynthesis glutamyl-tRNA reductase dimerisation" evidence="14">
    <location>
        <begin position="323"/>
        <end position="421"/>
    </location>
</feature>
<comment type="domain">
    <text evidence="8">Possesses an unusual extended V-shaped dimeric structure with each monomer consisting of three distinct domains arranged along a curved 'spinal' alpha-helix. The N-terminal catalytic domain specifically recognizes the glutamate moiety of the substrate. The second domain is the NADPH-binding domain, and the third C-terminal domain is responsible for dimerization.</text>
</comment>
<comment type="caution">
    <text evidence="17">The sequence shown here is derived from an EMBL/GenBank/DDBJ whole genome shotgun (WGS) entry which is preliminary data.</text>
</comment>